<keyword evidence="6" id="KW-0410">Iron transport</keyword>
<dbReference type="AlphaFoldDB" id="A0AAV3KBS2"/>
<dbReference type="GO" id="GO:0022857">
    <property type="term" value="F:transmembrane transporter activity"/>
    <property type="evidence" value="ECO:0007669"/>
    <property type="project" value="InterPro"/>
</dbReference>
<comment type="similarity">
    <text evidence="3">Belongs to the binding-protein-dependent transport system permease family. FecCD subfamily.</text>
</comment>
<feature type="transmembrane region" description="Helical" evidence="13">
    <location>
        <begin position="315"/>
        <end position="333"/>
    </location>
</feature>
<dbReference type="Proteomes" id="UP000017142">
    <property type="component" value="Unassembled WGS sequence"/>
</dbReference>
<keyword evidence="4" id="KW-0813">Transport</keyword>
<feature type="transmembrane region" description="Helical" evidence="13">
    <location>
        <begin position="245"/>
        <end position="274"/>
    </location>
</feature>
<evidence type="ECO:0000256" key="11">
    <source>
        <dbReference type="ARBA" id="ARBA00023136"/>
    </source>
</evidence>
<dbReference type="RefSeq" id="WP_022633001.1">
    <property type="nucleotide sequence ID" value="NZ_AMWE01000002.1"/>
</dbReference>
<dbReference type="GO" id="GO:0042935">
    <property type="term" value="P:achromobactin transport"/>
    <property type="evidence" value="ECO:0007669"/>
    <property type="project" value="UniProtKB-ARBA"/>
</dbReference>
<reference evidence="15" key="1">
    <citation type="journal article" date="2013" name="Diversity">
        <title>Genome Sequence of Dickeya solani, a New soft Rot Pathogen of Potato, Suggests its Emergence May Be Related to a Novel Combination of Non-Ribosomal Peptide/Polyketide Synthetase Clusters.</title>
        <authorList>
            <person name="Garlant L."/>
            <person name="Koskinen P."/>
            <person name="Rouhiainen L."/>
            <person name="Laine P."/>
            <person name="Paulin L."/>
            <person name="Auvinen P."/>
            <person name="Holm L."/>
            <person name="Pirhonen M."/>
        </authorList>
    </citation>
    <scope>NUCLEOTIDE SEQUENCE [LARGE SCALE GENOMIC DNA]</scope>
    <source>
        <strain evidence="15">D s0432-1</strain>
    </source>
</reference>
<evidence type="ECO:0000256" key="7">
    <source>
        <dbReference type="ARBA" id="ARBA00022692"/>
    </source>
</evidence>
<dbReference type="GO" id="GO:0033214">
    <property type="term" value="P:siderophore-iron import into cell"/>
    <property type="evidence" value="ECO:0007669"/>
    <property type="project" value="TreeGrafter"/>
</dbReference>
<feature type="transmembrane region" description="Helical" evidence="13">
    <location>
        <begin position="71"/>
        <end position="90"/>
    </location>
</feature>
<keyword evidence="8 13" id="KW-1133">Transmembrane helix</keyword>
<gene>
    <name evidence="14" type="ORF">A544_1548</name>
</gene>
<evidence type="ECO:0000256" key="13">
    <source>
        <dbReference type="SAM" id="Phobius"/>
    </source>
</evidence>
<keyword evidence="11 13" id="KW-0472">Membrane</keyword>
<dbReference type="Gene3D" id="1.10.3470.10">
    <property type="entry name" value="ABC transporter involved in vitamin B12 uptake, BtuC"/>
    <property type="match status" value="1"/>
</dbReference>
<keyword evidence="9" id="KW-0408">Iron</keyword>
<evidence type="ECO:0000256" key="4">
    <source>
        <dbReference type="ARBA" id="ARBA00022448"/>
    </source>
</evidence>
<name>A0AAV3KBS2_9GAMM</name>
<keyword evidence="5" id="KW-1003">Cell membrane</keyword>
<protein>
    <submittedName>
        <fullName evidence="14">Achromobactin transport system permease protein CbrB</fullName>
    </submittedName>
</protein>
<proteinExistence type="inferred from homology"/>
<comment type="caution">
    <text evidence="14">The sequence shown here is derived from an EMBL/GenBank/DDBJ whole genome shotgun (WGS) entry which is preliminary data.</text>
</comment>
<evidence type="ECO:0000256" key="6">
    <source>
        <dbReference type="ARBA" id="ARBA00022496"/>
    </source>
</evidence>
<feature type="transmembrane region" description="Helical" evidence="13">
    <location>
        <begin position="125"/>
        <end position="145"/>
    </location>
</feature>
<dbReference type="InterPro" id="IPR000522">
    <property type="entry name" value="ABC_transptr_permease_BtuC"/>
</dbReference>
<evidence type="ECO:0000256" key="1">
    <source>
        <dbReference type="ARBA" id="ARBA00004533"/>
    </source>
</evidence>
<evidence type="ECO:0000313" key="14">
    <source>
        <dbReference type="EMBL" id="ERO58372.1"/>
    </source>
</evidence>
<keyword evidence="7 13" id="KW-0812">Transmembrane</keyword>
<evidence type="ECO:0000256" key="3">
    <source>
        <dbReference type="ARBA" id="ARBA00007935"/>
    </source>
</evidence>
<dbReference type="SUPFAM" id="SSF81345">
    <property type="entry name" value="ABC transporter involved in vitamin B12 uptake, BtuC"/>
    <property type="match status" value="1"/>
</dbReference>
<feature type="transmembrane region" description="Helical" evidence="13">
    <location>
        <begin position="199"/>
        <end position="219"/>
    </location>
</feature>
<sequence length="340" mass="35124">MSHAVIPAGTRIAPGQVLAGGGVCLLVLAVLSLMVGPMWIAPSQVLGALWHPDPLNVSHILVTSTRLSRTLIAIVVGASLAVAGALMQVLTRNPLASPGLFGINAGAMFFLIVCVSLFPKVAMSVWLWSAFAGAAVAGCLVWLIGTMGKGSLNPLRMVLAGAAITAMFAAFSQAMLVVNQEGLDTVLFWLAGSVADRELAMVLPLMGYCLAALAGALLLSGQVNVLNAGEAIARGLGQRTGRIRLLMSLLVVALAGGAVAMAGSIGFVGLIVPHMARKLLPADHRWLLPGCALLGACLLLLADILARVVIVPQEVPVGVMTALFGAPFFIFLLRRGGRYG</sequence>
<dbReference type="FunFam" id="1.10.3470.10:FF:000001">
    <property type="entry name" value="Vitamin B12 ABC transporter permease BtuC"/>
    <property type="match status" value="1"/>
</dbReference>
<accession>A0AAV3KBS2</accession>
<evidence type="ECO:0000256" key="10">
    <source>
        <dbReference type="ARBA" id="ARBA00023065"/>
    </source>
</evidence>
<dbReference type="GO" id="GO:0005886">
    <property type="term" value="C:plasma membrane"/>
    <property type="evidence" value="ECO:0007669"/>
    <property type="project" value="UniProtKB-SubCell"/>
</dbReference>
<evidence type="ECO:0000313" key="15">
    <source>
        <dbReference type="Proteomes" id="UP000017142"/>
    </source>
</evidence>
<evidence type="ECO:0000256" key="9">
    <source>
        <dbReference type="ARBA" id="ARBA00023004"/>
    </source>
</evidence>
<feature type="transmembrane region" description="Helical" evidence="13">
    <location>
        <begin position="96"/>
        <end position="118"/>
    </location>
</feature>
<keyword evidence="10" id="KW-0406">Ion transport</keyword>
<comment type="function">
    <text evidence="12">Part of the binding-protein-dependent transport system CbrABCD for uptake of the siderophore achromobactin. Probably responsible for the translocation of the substrate across the membrane.</text>
</comment>
<dbReference type="PANTHER" id="PTHR30472:SF1">
    <property type="entry name" value="FE(3+) DICITRATE TRANSPORT SYSTEM PERMEASE PROTEIN FECC-RELATED"/>
    <property type="match status" value="1"/>
</dbReference>
<dbReference type="InterPro" id="IPR037294">
    <property type="entry name" value="ABC_BtuC-like"/>
</dbReference>
<evidence type="ECO:0000256" key="12">
    <source>
        <dbReference type="ARBA" id="ARBA00053987"/>
    </source>
</evidence>
<comment type="subcellular location">
    <subcellularLocation>
        <location evidence="1">Cell inner membrane</location>
    </subcellularLocation>
    <subcellularLocation>
        <location evidence="2">Cell membrane</location>
        <topology evidence="2">Multi-pass membrane protein</topology>
    </subcellularLocation>
</comment>
<dbReference type="Pfam" id="PF01032">
    <property type="entry name" value="FecCD"/>
    <property type="match status" value="1"/>
</dbReference>
<dbReference type="GeneID" id="43520255"/>
<dbReference type="PANTHER" id="PTHR30472">
    <property type="entry name" value="FERRIC ENTEROBACTIN TRANSPORT SYSTEM PERMEASE PROTEIN"/>
    <property type="match status" value="1"/>
</dbReference>
<feature type="transmembrane region" description="Helical" evidence="13">
    <location>
        <begin position="17"/>
        <end position="40"/>
    </location>
</feature>
<evidence type="ECO:0000256" key="2">
    <source>
        <dbReference type="ARBA" id="ARBA00004651"/>
    </source>
</evidence>
<evidence type="ECO:0000256" key="5">
    <source>
        <dbReference type="ARBA" id="ARBA00022475"/>
    </source>
</evidence>
<dbReference type="CDD" id="cd06550">
    <property type="entry name" value="TM_ABC_iron-siderophores_like"/>
    <property type="match status" value="1"/>
</dbReference>
<evidence type="ECO:0000256" key="8">
    <source>
        <dbReference type="ARBA" id="ARBA00022989"/>
    </source>
</evidence>
<dbReference type="EMBL" id="AMWE01000002">
    <property type="protein sequence ID" value="ERO58372.1"/>
    <property type="molecule type" value="Genomic_DNA"/>
</dbReference>
<feature type="transmembrane region" description="Helical" evidence="13">
    <location>
        <begin position="286"/>
        <end position="309"/>
    </location>
</feature>
<organism evidence="14 15">
    <name type="scientific">Dickeya solani D s0432-1</name>
    <dbReference type="NCBI Taxonomy" id="1231725"/>
    <lineage>
        <taxon>Bacteria</taxon>
        <taxon>Pseudomonadati</taxon>
        <taxon>Pseudomonadota</taxon>
        <taxon>Gammaproteobacteria</taxon>
        <taxon>Enterobacterales</taxon>
        <taxon>Pectobacteriaceae</taxon>
        <taxon>Dickeya</taxon>
    </lineage>
</organism>
<feature type="transmembrane region" description="Helical" evidence="13">
    <location>
        <begin position="157"/>
        <end position="178"/>
    </location>
</feature>